<dbReference type="InterPro" id="IPR000253">
    <property type="entry name" value="FHA_dom"/>
</dbReference>
<dbReference type="PANTHER" id="PTHR47117">
    <property type="entry name" value="STAR-RELATED LIPID TRANSFER PROTEIN 9"/>
    <property type="match status" value="1"/>
</dbReference>
<proteinExistence type="inferred from homology"/>
<dbReference type="SUPFAM" id="SSF49879">
    <property type="entry name" value="SMAD/FHA domain"/>
    <property type="match status" value="1"/>
</dbReference>
<protein>
    <submittedName>
        <fullName evidence="11">Kinesin-like protein KIF14</fullName>
    </submittedName>
</protein>
<keyword evidence="10" id="KW-1185">Reference proteome</keyword>
<dbReference type="FunFam" id="3.40.850.10:FF:000122">
    <property type="entry name" value="Kinesin-like protein, KLP38B"/>
    <property type="match status" value="1"/>
</dbReference>
<name>A0A6P4HT49_DROKI</name>
<dbReference type="InterPro" id="IPR027417">
    <property type="entry name" value="P-loop_NTPase"/>
</dbReference>
<dbReference type="InterPro" id="IPR019821">
    <property type="entry name" value="Kinesin_motor_CS"/>
</dbReference>
<dbReference type="PROSITE" id="PS50067">
    <property type="entry name" value="KINESIN_MOTOR_2"/>
    <property type="match status" value="1"/>
</dbReference>
<reference evidence="11" key="2">
    <citation type="submission" date="2025-08" db="UniProtKB">
        <authorList>
            <consortium name="RefSeq"/>
        </authorList>
    </citation>
    <scope>IDENTIFICATION</scope>
    <source>
        <strain evidence="11">14028-0561.14</strain>
        <tissue evidence="11">Whole fly</tissue>
    </source>
</reference>
<comment type="similarity">
    <text evidence="5">Belongs to the TRAFAC class myosin-kinesin ATPase superfamily. Kinesin family.</text>
</comment>
<dbReference type="FunFam" id="2.60.200.20:FF:000050">
    <property type="entry name" value="Kinesin-like protein, KLP38B"/>
    <property type="match status" value="1"/>
</dbReference>
<dbReference type="SMART" id="SM00240">
    <property type="entry name" value="FHA"/>
    <property type="match status" value="1"/>
</dbReference>
<dbReference type="InterPro" id="IPR036961">
    <property type="entry name" value="Kinesin_motor_dom_sf"/>
</dbReference>
<dbReference type="Proteomes" id="UP001652661">
    <property type="component" value="Chromosome 2L"/>
</dbReference>
<dbReference type="Pfam" id="PF00225">
    <property type="entry name" value="Kinesin"/>
    <property type="match status" value="1"/>
</dbReference>
<evidence type="ECO:0000313" key="11">
    <source>
        <dbReference type="RefSeq" id="XP_017019227.1"/>
    </source>
</evidence>
<keyword evidence="3 6" id="KW-0175">Coiled coil</keyword>
<dbReference type="GO" id="GO:0008017">
    <property type="term" value="F:microtubule binding"/>
    <property type="evidence" value="ECO:0007669"/>
    <property type="project" value="InterPro"/>
</dbReference>
<dbReference type="InterPro" id="IPR008984">
    <property type="entry name" value="SMAD_FHA_dom_sf"/>
</dbReference>
<dbReference type="Gene3D" id="3.40.850.10">
    <property type="entry name" value="Kinesin motor domain"/>
    <property type="match status" value="1"/>
</dbReference>
<keyword evidence="4 5" id="KW-0505">Motor protein</keyword>
<dbReference type="SUPFAM" id="SSF52540">
    <property type="entry name" value="P-loop containing nucleoside triphosphate hydrolases"/>
    <property type="match status" value="1"/>
</dbReference>
<evidence type="ECO:0000256" key="6">
    <source>
        <dbReference type="SAM" id="Coils"/>
    </source>
</evidence>
<feature type="compositionally biased region" description="Polar residues" evidence="7">
    <location>
        <begin position="996"/>
        <end position="1021"/>
    </location>
</feature>
<evidence type="ECO:0000256" key="2">
    <source>
        <dbReference type="ARBA" id="ARBA00022840"/>
    </source>
</evidence>
<feature type="binding site" evidence="5">
    <location>
        <begin position="220"/>
        <end position="227"/>
    </location>
    <ligand>
        <name>ATP</name>
        <dbReference type="ChEBI" id="CHEBI:30616"/>
    </ligand>
</feature>
<feature type="compositionally biased region" description="Polar residues" evidence="7">
    <location>
        <begin position="80"/>
        <end position="92"/>
    </location>
</feature>
<gene>
    <name evidence="11" type="primary">neb</name>
</gene>
<dbReference type="RefSeq" id="XP_017019227.1">
    <property type="nucleotide sequence ID" value="XM_017163738.3"/>
</dbReference>
<keyword evidence="1 5" id="KW-0547">Nucleotide-binding</keyword>
<dbReference type="Pfam" id="PF00498">
    <property type="entry name" value="FHA"/>
    <property type="match status" value="1"/>
</dbReference>
<reference evidence="10" key="1">
    <citation type="submission" date="2025-05" db="UniProtKB">
        <authorList>
            <consortium name="RefSeq"/>
        </authorList>
    </citation>
    <scope>NUCLEOTIDE SEQUENCE [LARGE SCALE GENOMIC DNA]</scope>
    <source>
        <strain evidence="10">14028-0561.14</strain>
    </source>
</reference>
<dbReference type="GO" id="GO:0003777">
    <property type="term" value="F:microtubule motor activity"/>
    <property type="evidence" value="ECO:0007669"/>
    <property type="project" value="InterPro"/>
</dbReference>
<evidence type="ECO:0000256" key="5">
    <source>
        <dbReference type="PROSITE-ProRule" id="PRU00283"/>
    </source>
</evidence>
<feature type="domain" description="Kinesin motor" evidence="9">
    <location>
        <begin position="123"/>
        <end position="519"/>
    </location>
</feature>
<dbReference type="PRINTS" id="PR00380">
    <property type="entry name" value="KINESINHEAVY"/>
</dbReference>
<evidence type="ECO:0000256" key="3">
    <source>
        <dbReference type="ARBA" id="ARBA00023054"/>
    </source>
</evidence>
<feature type="domain" description="FHA" evidence="8">
    <location>
        <begin position="660"/>
        <end position="717"/>
    </location>
</feature>
<organism evidence="10 11">
    <name type="scientific">Drosophila kikkawai</name>
    <name type="common">Fruit fly</name>
    <dbReference type="NCBI Taxonomy" id="30033"/>
    <lineage>
        <taxon>Eukaryota</taxon>
        <taxon>Metazoa</taxon>
        <taxon>Ecdysozoa</taxon>
        <taxon>Arthropoda</taxon>
        <taxon>Hexapoda</taxon>
        <taxon>Insecta</taxon>
        <taxon>Pterygota</taxon>
        <taxon>Neoptera</taxon>
        <taxon>Endopterygota</taxon>
        <taxon>Diptera</taxon>
        <taxon>Brachycera</taxon>
        <taxon>Muscomorpha</taxon>
        <taxon>Ephydroidea</taxon>
        <taxon>Drosophilidae</taxon>
        <taxon>Drosophila</taxon>
        <taxon>Sophophora</taxon>
    </lineage>
</organism>
<dbReference type="InterPro" id="IPR001752">
    <property type="entry name" value="Kinesin_motor_dom"/>
</dbReference>
<keyword evidence="2 5" id="KW-0067">ATP-binding</keyword>
<dbReference type="PROSITE" id="PS00411">
    <property type="entry name" value="KINESIN_MOTOR_1"/>
    <property type="match status" value="1"/>
</dbReference>
<evidence type="ECO:0000256" key="4">
    <source>
        <dbReference type="ARBA" id="ARBA00023175"/>
    </source>
</evidence>
<dbReference type="SMART" id="SM00129">
    <property type="entry name" value="KISc"/>
    <property type="match status" value="1"/>
</dbReference>
<evidence type="ECO:0000313" key="10">
    <source>
        <dbReference type="Proteomes" id="UP001652661"/>
    </source>
</evidence>
<evidence type="ECO:0000259" key="8">
    <source>
        <dbReference type="PROSITE" id="PS50006"/>
    </source>
</evidence>
<dbReference type="Gene3D" id="2.60.200.20">
    <property type="match status" value="1"/>
</dbReference>
<accession>A0A6P4HT49</accession>
<dbReference type="AlphaFoldDB" id="A0A6P4HT49"/>
<dbReference type="CDD" id="cd01365">
    <property type="entry name" value="KISc_KIF1A_KIF1B"/>
    <property type="match status" value="1"/>
</dbReference>
<feature type="region of interest" description="Disordered" evidence="7">
    <location>
        <begin position="995"/>
        <end position="1023"/>
    </location>
</feature>
<evidence type="ECO:0000256" key="7">
    <source>
        <dbReference type="SAM" id="MobiDB-lite"/>
    </source>
</evidence>
<dbReference type="PROSITE" id="PS50006">
    <property type="entry name" value="FHA_DOMAIN"/>
    <property type="match status" value="1"/>
</dbReference>
<feature type="region of interest" description="Disordered" evidence="7">
    <location>
        <begin position="80"/>
        <end position="107"/>
    </location>
</feature>
<feature type="region of interest" description="Disordered" evidence="7">
    <location>
        <begin position="1"/>
        <end position="51"/>
    </location>
</feature>
<dbReference type="GO" id="GO:0005524">
    <property type="term" value="F:ATP binding"/>
    <property type="evidence" value="ECO:0007669"/>
    <property type="project" value="UniProtKB-UniRule"/>
</dbReference>
<feature type="coiled-coil region" evidence="6">
    <location>
        <begin position="761"/>
        <end position="792"/>
    </location>
</feature>
<evidence type="ECO:0000259" key="9">
    <source>
        <dbReference type="PROSITE" id="PS50067"/>
    </source>
</evidence>
<feature type="compositionally biased region" description="Polar residues" evidence="7">
    <location>
        <begin position="1"/>
        <end position="29"/>
    </location>
</feature>
<evidence type="ECO:0000256" key="1">
    <source>
        <dbReference type="ARBA" id="ARBA00022741"/>
    </source>
</evidence>
<dbReference type="GO" id="GO:0007018">
    <property type="term" value="P:microtubule-based movement"/>
    <property type="evidence" value="ECO:0007669"/>
    <property type="project" value="InterPro"/>
</dbReference>
<dbReference type="PANTHER" id="PTHR47117:SF5">
    <property type="entry name" value="KINESIN-LIKE PROTEIN KIF14"/>
    <property type="match status" value="1"/>
</dbReference>
<sequence length="1137" mass="126285">MNNKSTPVRQRIQQFQTRGGQKSTPSSDASALRRKVLTRTPRQSGEDRQDQQLLNTAFSGTTPQPQLKPKSTALNACYTPSSLYRNSHTPGRTRTPGGMSSGSKQKDKDLMVESFHSVSEESNMIVAVRVRPLNALECTRGQVTNVVQVHGDSNELTVQAGCSADASAGVTHFFSYDQVYYSCDPERKNYAGQAKVFEGTARPLIDTAFDGYNACLFAYGQTGSGKSYSMMGIEALDDAALDGGPPHDEAGIIPRFCHELFRRIEEVKAHQQLQVEVEVSYFEIYNEKIHDLLSVQHATTAAGDSTPVQQQRPALKVREHPIFGPYVVDLSAHSVDSYSALRNWLAVGNSQRATASTAMNDKSSRSHSIFNIVLNLTNLSSGDEGLSSSDTDSGTVNSLRQTRRSKISLVDLAGSERISVSGSNGERIREGVSINKSLLTLGKVIAALADSRKAVGNSQMGNGTPTTFVPYRESVLTWLLRENLGGNSKTVMLATISPASLHADETLATLRYACKARSIVNRVKVNESPHDKIIRDLRAEVDRLKSLRNEYERQRRLSGNNNNNPVPRKIIIETSVDDTEVEALRQQLAERERELSRAQKSWMEKLKEAEDQRKSELRLLKRRGLALELTADQKQACLVNLTADPILSGTLFYLLPQGLVRIGRGRLPGNSSTQPDIVLDGPLVALQHCNIEHDRSGKLFVTPGSEDFETYVNGELLQNRRQLFHGDRLVIGGSHYFRISNPFCPQRGKTEQPVDFQLAHQEILQKQEQQLRSELEAEKRAALTRIEQERAQHARDFEERLQCLELEQFKYKCNSEILETERQALAQQHQHTALNEEQAASTPAQKSTLLEDIQRIMLNPSEESLHKTQLMVKEATQRCRQLGVQLEFRQTQTPDEFGLLRTVILILDKQRGLKAEWPTARLGVWLDMVRDSAAELPDKQNARNIFQSVEVDWEPLDADLNETLSETHNSSRIALNLSAMKDVLLNKPLKRLLLNVSGSSNHSPRQTSTPSGKTTPISPSPGSKLVQYTKRLLTYDPEETPIGHSSNFAAVVNQELLMIQRCSQRLHRQCESALLERENQQDSGVLAVSVQEALGRLDSVLNGIRSSLAQAEAAAAAAAGGAMSPTKAQKAVRFLID</sequence>
<dbReference type="OrthoDB" id="3176171at2759"/>
<feature type="coiled-coil region" evidence="6">
    <location>
        <begin position="581"/>
        <end position="623"/>
    </location>
</feature>